<evidence type="ECO:0000256" key="2">
    <source>
        <dbReference type="ARBA" id="ARBA00022679"/>
    </source>
</evidence>
<comment type="subunit">
    <text evidence="4">Homodimer.</text>
</comment>
<reference evidence="5 6" key="1">
    <citation type="journal article" date="2014" name="Int. J. Syst. Evol. Microbiol.">
        <title>Fulvimonas yonginensis sp. nov., isolated from greenhouse soil, and emended description of the genus Fulvimonas.</title>
        <authorList>
            <person name="Ahn J.H."/>
            <person name="Kim S.J."/>
            <person name="Weon H.Y."/>
            <person name="Hong S.B."/>
            <person name="Seok S.J."/>
            <person name="Kwon S.W."/>
        </authorList>
    </citation>
    <scope>NUCLEOTIDE SEQUENCE [LARGE SCALE GENOMIC DNA]</scope>
    <source>
        <strain evidence="5 6">KACC 16952</strain>
    </source>
</reference>
<feature type="binding site" evidence="4">
    <location>
        <position position="142"/>
    </location>
    <ligand>
        <name>pyridoxal 5'-phosphate</name>
        <dbReference type="ChEBI" id="CHEBI:597326"/>
    </ligand>
</feature>
<dbReference type="RefSeq" id="WP_336806855.1">
    <property type="nucleotide sequence ID" value="NZ_JBBBNY010000002.1"/>
</dbReference>
<comment type="miscellaneous">
    <text evidence="4">May also have succinyldiaminopimelate aminotransferase activity, thus carrying out the corresponding step in lysine biosynthesis.</text>
</comment>
<comment type="pathway">
    <text evidence="4">Amino-acid biosynthesis; L-arginine biosynthesis; N(2)-acetyl-L-ornithine from L-glutamate: step 4/4.</text>
</comment>
<evidence type="ECO:0000313" key="5">
    <source>
        <dbReference type="EMBL" id="MEI7036252.1"/>
    </source>
</evidence>
<comment type="similarity">
    <text evidence="4">Belongs to the class-III pyridoxal-phosphate-dependent aminotransferase family. ArgD subfamily.</text>
</comment>
<dbReference type="InterPro" id="IPR050103">
    <property type="entry name" value="Class-III_PLP-dep_AT"/>
</dbReference>
<dbReference type="PROSITE" id="PS00600">
    <property type="entry name" value="AA_TRANSFER_CLASS_3"/>
    <property type="match status" value="1"/>
</dbReference>
<protein>
    <recommendedName>
        <fullName evidence="4">Acetylornithine aminotransferase</fullName>
        <shortName evidence="4">ACOAT</shortName>
        <ecNumber evidence="4">2.6.1.11</ecNumber>
    </recommendedName>
</protein>
<dbReference type="EMBL" id="JBBBNY010000002">
    <property type="protein sequence ID" value="MEI7036252.1"/>
    <property type="molecule type" value="Genomic_DNA"/>
</dbReference>
<dbReference type="InterPro" id="IPR005814">
    <property type="entry name" value="Aminotrans_3"/>
</dbReference>
<keyword evidence="6" id="KW-1185">Reference proteome</keyword>
<dbReference type="Proteomes" id="UP001381174">
    <property type="component" value="Unassembled WGS sequence"/>
</dbReference>
<dbReference type="NCBIfam" id="NF002325">
    <property type="entry name" value="PRK01278.1"/>
    <property type="match status" value="1"/>
</dbReference>
<comment type="cofactor">
    <cofactor evidence="4">
        <name>pyridoxal 5'-phosphate</name>
        <dbReference type="ChEBI" id="CHEBI:597326"/>
    </cofactor>
    <text evidence="4">Binds 1 pyridoxal phosphate per subunit.</text>
</comment>
<proteinExistence type="inferred from homology"/>
<comment type="subcellular location">
    <subcellularLocation>
        <location evidence="4">Cytoplasm</location>
    </subcellularLocation>
</comment>
<dbReference type="InterPro" id="IPR049704">
    <property type="entry name" value="Aminotrans_3_PPA_site"/>
</dbReference>
<dbReference type="PANTHER" id="PTHR11986">
    <property type="entry name" value="AMINOTRANSFERASE CLASS III"/>
    <property type="match status" value="1"/>
</dbReference>
<keyword evidence="4" id="KW-0028">Amino-acid biosynthesis</keyword>
<dbReference type="Gene3D" id="3.40.640.10">
    <property type="entry name" value="Type I PLP-dependent aspartate aminotransferase-like (Major domain)"/>
    <property type="match status" value="1"/>
</dbReference>
<feature type="binding site" evidence="4">
    <location>
        <position position="286"/>
    </location>
    <ligand>
        <name>pyridoxal 5'-phosphate</name>
        <dbReference type="ChEBI" id="CHEBI:597326"/>
    </ligand>
</feature>
<comment type="caution">
    <text evidence="5">The sequence shown here is derived from an EMBL/GenBank/DDBJ whole genome shotgun (WGS) entry which is preliminary data.</text>
</comment>
<dbReference type="NCBIfam" id="TIGR00707">
    <property type="entry name" value="argD"/>
    <property type="match status" value="1"/>
</dbReference>
<gene>
    <name evidence="4" type="primary">argD</name>
    <name evidence="5" type="ORF">WAT24_05710</name>
</gene>
<feature type="modified residue" description="N6-(pyridoxal phosphate)lysine" evidence="4">
    <location>
        <position position="257"/>
    </location>
</feature>
<dbReference type="InterPro" id="IPR015421">
    <property type="entry name" value="PyrdxlP-dep_Trfase_major"/>
</dbReference>
<dbReference type="PANTHER" id="PTHR11986:SF113">
    <property type="entry name" value="SUCCINYLORNITHINE TRANSAMINASE"/>
    <property type="match status" value="1"/>
</dbReference>
<sequence length="414" mass="43816">MSPQDASLIDLARRYWLPVYRPRELVLDHGRGARLWDTQGRDYVDFGAGIAVNGLGHQDPDLLAALTAQAHKLWHSSNVFYTEPPLRLAEELVEASGFAERVFLCNSGAEANEAAIKLVRRWAATQGREAGRRVIVTFRGSFHGRTLATVTATAQPKYQEGYEPLPGGFRYIDFNDVAALEAAFAHGDVAAVMLEPVQGEGGVRPAAPGFLQAARTLCDRHGALLVLDEIQCGMGRTGTLFAHVQDGVTPDIVTLAKALGAGFPIGAMLAGPRVAGIMQVGAHGSTFGGNPLAAAVARVALAKLGSPAVLLNVERQANELRSGLARLDEELGLFEEVRGRGLMLGAALAEPHRGKAAAILDLAAAHGVLLLQAGPDVLRLLPPLTITDEELAEGLERLRAALIAFLAAPAGETP</sequence>
<keyword evidence="2 4" id="KW-0808">Transferase</keyword>
<organism evidence="5 6">
    <name type="scientific">Fulvimonas yonginensis</name>
    <dbReference type="NCBI Taxonomy" id="1495200"/>
    <lineage>
        <taxon>Bacteria</taxon>
        <taxon>Pseudomonadati</taxon>
        <taxon>Pseudomonadota</taxon>
        <taxon>Gammaproteobacteria</taxon>
        <taxon>Lysobacterales</taxon>
        <taxon>Rhodanobacteraceae</taxon>
        <taxon>Fulvimonas</taxon>
    </lineage>
</organism>
<feature type="binding site" evidence="4">
    <location>
        <position position="145"/>
    </location>
    <ligand>
        <name>N(2)-acetyl-L-ornithine</name>
        <dbReference type="ChEBI" id="CHEBI:57805"/>
    </ligand>
</feature>
<keyword evidence="4" id="KW-0963">Cytoplasm</keyword>
<feature type="binding site" evidence="4">
    <location>
        <begin position="228"/>
        <end position="231"/>
    </location>
    <ligand>
        <name>pyridoxal 5'-phosphate</name>
        <dbReference type="ChEBI" id="CHEBI:597326"/>
    </ligand>
</feature>
<dbReference type="InterPro" id="IPR015422">
    <property type="entry name" value="PyrdxlP-dep_Trfase_small"/>
</dbReference>
<accession>A0ABU8JAZ3</accession>
<dbReference type="EC" id="2.6.1.11" evidence="4"/>
<dbReference type="InterPro" id="IPR004636">
    <property type="entry name" value="AcOrn/SuccOrn_fam"/>
</dbReference>
<dbReference type="SUPFAM" id="SSF53383">
    <property type="entry name" value="PLP-dependent transferases"/>
    <property type="match status" value="1"/>
</dbReference>
<dbReference type="Pfam" id="PF00202">
    <property type="entry name" value="Aminotran_3"/>
    <property type="match status" value="1"/>
</dbReference>
<evidence type="ECO:0000256" key="1">
    <source>
        <dbReference type="ARBA" id="ARBA00022576"/>
    </source>
</evidence>
<comment type="catalytic activity">
    <reaction evidence="4">
        <text>N(2)-acetyl-L-ornithine + 2-oxoglutarate = N-acetyl-L-glutamate 5-semialdehyde + L-glutamate</text>
        <dbReference type="Rhea" id="RHEA:18049"/>
        <dbReference type="ChEBI" id="CHEBI:16810"/>
        <dbReference type="ChEBI" id="CHEBI:29123"/>
        <dbReference type="ChEBI" id="CHEBI:29985"/>
        <dbReference type="ChEBI" id="CHEBI:57805"/>
        <dbReference type="EC" id="2.6.1.11"/>
    </reaction>
</comment>
<keyword evidence="1 4" id="KW-0032">Aminotransferase</keyword>
<name>A0ABU8JAZ3_9GAMM</name>
<dbReference type="PIRSF" id="PIRSF000521">
    <property type="entry name" value="Transaminase_4ab_Lys_Orn"/>
    <property type="match status" value="1"/>
</dbReference>
<keyword evidence="3 4" id="KW-0663">Pyridoxal phosphate</keyword>
<dbReference type="Gene3D" id="3.90.1150.10">
    <property type="entry name" value="Aspartate Aminotransferase, domain 1"/>
    <property type="match status" value="1"/>
</dbReference>
<dbReference type="InterPro" id="IPR015424">
    <property type="entry name" value="PyrdxlP-dep_Trfase"/>
</dbReference>
<feature type="binding site" evidence="4">
    <location>
        <position position="285"/>
    </location>
    <ligand>
        <name>N(2)-acetyl-L-ornithine</name>
        <dbReference type="ChEBI" id="CHEBI:57805"/>
    </ligand>
</feature>
<evidence type="ECO:0000313" key="6">
    <source>
        <dbReference type="Proteomes" id="UP001381174"/>
    </source>
</evidence>
<evidence type="ECO:0000256" key="3">
    <source>
        <dbReference type="ARBA" id="ARBA00022898"/>
    </source>
</evidence>
<dbReference type="CDD" id="cd00610">
    <property type="entry name" value="OAT_like"/>
    <property type="match status" value="1"/>
</dbReference>
<keyword evidence="4" id="KW-0055">Arginine biosynthesis</keyword>
<dbReference type="HAMAP" id="MF_01107">
    <property type="entry name" value="ArgD_aminotrans_3"/>
    <property type="match status" value="1"/>
</dbReference>
<feature type="binding site" evidence="4">
    <location>
        <begin position="108"/>
        <end position="109"/>
    </location>
    <ligand>
        <name>pyridoxal 5'-phosphate</name>
        <dbReference type="ChEBI" id="CHEBI:597326"/>
    </ligand>
</feature>
<evidence type="ECO:0000256" key="4">
    <source>
        <dbReference type="HAMAP-Rule" id="MF_01107"/>
    </source>
</evidence>